<organism evidence="10 11">
    <name type="scientific">Aliicoccus persicus</name>
    <dbReference type="NCBI Taxonomy" id="930138"/>
    <lineage>
        <taxon>Bacteria</taxon>
        <taxon>Bacillati</taxon>
        <taxon>Bacillota</taxon>
        <taxon>Bacilli</taxon>
        <taxon>Bacillales</taxon>
        <taxon>Staphylococcaceae</taxon>
        <taxon>Aliicoccus</taxon>
    </lineage>
</organism>
<dbReference type="Gene3D" id="3.90.1150.10">
    <property type="entry name" value="Aspartate Aminotransferase, domain 1"/>
    <property type="match status" value="1"/>
</dbReference>
<keyword evidence="11" id="KW-1185">Reference proteome</keyword>
<dbReference type="RefSeq" id="WP_180366191.1">
    <property type="nucleotide sequence ID" value="NZ_FOIT01000001.1"/>
</dbReference>
<dbReference type="SUPFAM" id="SSF53383">
    <property type="entry name" value="PLP-dependent transferases"/>
    <property type="match status" value="1"/>
</dbReference>
<sequence>MHYFDNAATTKICQPALDTWVKTNEKYYYNTASIHDGGKEASRLLETARRQLSSMLGVPTYECVFTSGATEGNNLVIKSMLTKKEVSGSTVLVSQFEHPSVIDTLKTFTNYNIKYIRATEQGHIDLDHLKELMSDDVVFVTVMAVNNIIGTIQPIAGIASIVSQYPKVYFHVDATQAIGKVNINYEGVDALSISSHKFYGPKGIGAVLFKQKNILRPLLHGGGHEGGLRSGTVNLPSVAAMVRALRETLESMDNVQQRLEGYKLKINDAFSQHPSIQFQPSDVPHVINMSFIGVKGEVIVNILSEKNVAVSTTSACHSNHAKPNETLLAIGTEQIAIDGSVRISMGMHNTETDVDALIDAINYALREVSEVLQ</sequence>
<name>A0A662Z3Z9_9STAP</name>
<dbReference type="AlphaFoldDB" id="A0A662Z3Z9"/>
<dbReference type="Pfam" id="PF00266">
    <property type="entry name" value="Aminotran_5"/>
    <property type="match status" value="1"/>
</dbReference>
<keyword evidence="6" id="KW-0411">Iron-sulfur</keyword>
<accession>A0A662Z3Z9</accession>
<dbReference type="Gene3D" id="1.10.260.50">
    <property type="match status" value="1"/>
</dbReference>
<dbReference type="InterPro" id="IPR020578">
    <property type="entry name" value="Aminotrans_V_PyrdxlP_BS"/>
</dbReference>
<evidence type="ECO:0000256" key="7">
    <source>
        <dbReference type="RuleBase" id="RU004504"/>
    </source>
</evidence>
<keyword evidence="5" id="KW-0408">Iron</keyword>
<dbReference type="GO" id="GO:0003824">
    <property type="term" value="F:catalytic activity"/>
    <property type="evidence" value="ECO:0007669"/>
    <property type="project" value="UniProtKB-ARBA"/>
</dbReference>
<dbReference type="InterPro" id="IPR000192">
    <property type="entry name" value="Aminotrans_V_dom"/>
</dbReference>
<reference evidence="10 11" key="1">
    <citation type="submission" date="2016-10" db="EMBL/GenBank/DDBJ databases">
        <authorList>
            <person name="Varghese N."/>
            <person name="Submissions S."/>
        </authorList>
    </citation>
    <scope>NUCLEOTIDE SEQUENCE [LARGE SCALE GENOMIC DNA]</scope>
    <source>
        <strain evidence="10 11">IBRC-M10081</strain>
    </source>
</reference>
<dbReference type="Gene3D" id="3.40.640.10">
    <property type="entry name" value="Type I PLP-dependent aspartate aminotransferase-like (Major domain)"/>
    <property type="match status" value="1"/>
</dbReference>
<feature type="coiled-coil region" evidence="8">
    <location>
        <begin position="245"/>
        <end position="272"/>
    </location>
</feature>
<evidence type="ECO:0000256" key="3">
    <source>
        <dbReference type="ARBA" id="ARBA00022723"/>
    </source>
</evidence>
<keyword evidence="4" id="KW-0663">Pyridoxal phosphate</keyword>
<keyword evidence="8" id="KW-0175">Coiled coil</keyword>
<feature type="domain" description="Aminotransferase class V" evidence="9">
    <location>
        <begin position="2"/>
        <end position="357"/>
    </location>
</feature>
<dbReference type="InterPro" id="IPR015424">
    <property type="entry name" value="PyrdxlP-dep_Trfase"/>
</dbReference>
<evidence type="ECO:0000256" key="6">
    <source>
        <dbReference type="ARBA" id="ARBA00023014"/>
    </source>
</evidence>
<keyword evidence="3" id="KW-0479">Metal-binding</keyword>
<evidence type="ECO:0000256" key="1">
    <source>
        <dbReference type="ARBA" id="ARBA00001933"/>
    </source>
</evidence>
<evidence type="ECO:0000256" key="5">
    <source>
        <dbReference type="ARBA" id="ARBA00023004"/>
    </source>
</evidence>
<dbReference type="InterPro" id="IPR015421">
    <property type="entry name" value="PyrdxlP-dep_Trfase_major"/>
</dbReference>
<evidence type="ECO:0000256" key="2">
    <source>
        <dbReference type="ARBA" id="ARBA00006490"/>
    </source>
</evidence>
<dbReference type="EMBL" id="FOIT01000001">
    <property type="protein sequence ID" value="SEV87218.1"/>
    <property type="molecule type" value="Genomic_DNA"/>
</dbReference>
<evidence type="ECO:0000256" key="4">
    <source>
        <dbReference type="ARBA" id="ARBA00022898"/>
    </source>
</evidence>
<protein>
    <submittedName>
        <fullName evidence="10">Cysteine desulfurase</fullName>
    </submittedName>
</protein>
<proteinExistence type="inferred from homology"/>
<dbReference type="PANTHER" id="PTHR11601:SF50">
    <property type="entry name" value="CYSTEINE DESULFURASE ISCS 2-RELATED"/>
    <property type="match status" value="1"/>
</dbReference>
<gene>
    <name evidence="10" type="ORF">SAMN05192557_0636</name>
</gene>
<evidence type="ECO:0000313" key="11">
    <source>
        <dbReference type="Proteomes" id="UP000243605"/>
    </source>
</evidence>
<evidence type="ECO:0000256" key="8">
    <source>
        <dbReference type="SAM" id="Coils"/>
    </source>
</evidence>
<dbReference type="GO" id="GO:0051536">
    <property type="term" value="F:iron-sulfur cluster binding"/>
    <property type="evidence" value="ECO:0007669"/>
    <property type="project" value="UniProtKB-KW"/>
</dbReference>
<evidence type="ECO:0000259" key="9">
    <source>
        <dbReference type="Pfam" id="PF00266"/>
    </source>
</evidence>
<dbReference type="PROSITE" id="PS00595">
    <property type="entry name" value="AA_TRANSFER_CLASS_5"/>
    <property type="match status" value="1"/>
</dbReference>
<comment type="cofactor">
    <cofactor evidence="1 7">
        <name>pyridoxal 5'-phosphate</name>
        <dbReference type="ChEBI" id="CHEBI:597326"/>
    </cofactor>
</comment>
<dbReference type="PIRSF" id="PIRSF005572">
    <property type="entry name" value="NifS"/>
    <property type="match status" value="1"/>
</dbReference>
<dbReference type="GO" id="GO:0046872">
    <property type="term" value="F:metal ion binding"/>
    <property type="evidence" value="ECO:0007669"/>
    <property type="project" value="UniProtKB-KW"/>
</dbReference>
<dbReference type="PANTHER" id="PTHR11601">
    <property type="entry name" value="CYSTEINE DESULFURYLASE FAMILY MEMBER"/>
    <property type="match status" value="1"/>
</dbReference>
<dbReference type="Proteomes" id="UP000243605">
    <property type="component" value="Unassembled WGS sequence"/>
</dbReference>
<evidence type="ECO:0000313" key="10">
    <source>
        <dbReference type="EMBL" id="SEV87218.1"/>
    </source>
</evidence>
<dbReference type="InterPro" id="IPR016454">
    <property type="entry name" value="Cysteine_dSase"/>
</dbReference>
<comment type="similarity">
    <text evidence="2">Belongs to the class-V pyridoxal-phosphate-dependent aminotransferase family. NifS/IscS subfamily.</text>
</comment>
<dbReference type="InterPro" id="IPR015422">
    <property type="entry name" value="PyrdxlP-dep_Trfase_small"/>
</dbReference>